<proteinExistence type="predicted"/>
<comment type="caution">
    <text evidence="7">The sequence shown here is derived from an EMBL/GenBank/DDBJ whole genome shotgun (WGS) entry which is preliminary data.</text>
</comment>
<keyword evidence="5" id="KW-0812">Transmembrane</keyword>
<dbReference type="PROSITE" id="PS50011">
    <property type="entry name" value="PROTEIN_KINASE_DOM"/>
    <property type="match status" value="1"/>
</dbReference>
<dbReference type="AlphaFoldDB" id="A0A397BIX3"/>
<keyword evidence="3" id="KW-0862">Zinc</keyword>
<dbReference type="InterPro" id="IPR000433">
    <property type="entry name" value="Znf_ZZ"/>
</dbReference>
<dbReference type="SUPFAM" id="SSF48695">
    <property type="entry name" value="Multiheme cytochromes"/>
    <property type="match status" value="1"/>
</dbReference>
<evidence type="ECO:0000256" key="3">
    <source>
        <dbReference type="ARBA" id="ARBA00022833"/>
    </source>
</evidence>
<organism evidence="7 8">
    <name type="scientific">Aphanomyces astaci</name>
    <name type="common">Crayfish plague agent</name>
    <dbReference type="NCBI Taxonomy" id="112090"/>
    <lineage>
        <taxon>Eukaryota</taxon>
        <taxon>Sar</taxon>
        <taxon>Stramenopiles</taxon>
        <taxon>Oomycota</taxon>
        <taxon>Saprolegniomycetes</taxon>
        <taxon>Saprolegniales</taxon>
        <taxon>Verrucalvaceae</taxon>
        <taxon>Aphanomyces</taxon>
    </lineage>
</organism>
<dbReference type="GO" id="GO:0005524">
    <property type="term" value="F:ATP binding"/>
    <property type="evidence" value="ECO:0007669"/>
    <property type="project" value="InterPro"/>
</dbReference>
<keyword evidence="5" id="KW-0472">Membrane</keyword>
<dbReference type="InterPro" id="IPR011009">
    <property type="entry name" value="Kinase-like_dom_sf"/>
</dbReference>
<dbReference type="SUPFAM" id="SSF56112">
    <property type="entry name" value="Protein kinase-like (PK-like)"/>
    <property type="match status" value="1"/>
</dbReference>
<evidence type="ECO:0000256" key="4">
    <source>
        <dbReference type="SAM" id="MobiDB-lite"/>
    </source>
</evidence>
<gene>
    <name evidence="7" type="ORF">DYB36_010284</name>
</gene>
<protein>
    <recommendedName>
        <fullName evidence="6">Protein kinase domain-containing protein</fullName>
    </recommendedName>
</protein>
<dbReference type="InterPro" id="IPR008271">
    <property type="entry name" value="Ser/Thr_kinase_AS"/>
</dbReference>
<evidence type="ECO:0000256" key="1">
    <source>
        <dbReference type="ARBA" id="ARBA00022723"/>
    </source>
</evidence>
<dbReference type="SMART" id="SM00291">
    <property type="entry name" value="ZnF_ZZ"/>
    <property type="match status" value="3"/>
</dbReference>
<dbReference type="InterPro" id="IPR043145">
    <property type="entry name" value="Znf_ZZ_sf"/>
</dbReference>
<evidence type="ECO:0000256" key="2">
    <source>
        <dbReference type="ARBA" id="ARBA00022771"/>
    </source>
</evidence>
<evidence type="ECO:0000259" key="6">
    <source>
        <dbReference type="PROSITE" id="PS50011"/>
    </source>
</evidence>
<dbReference type="PROSITE" id="PS00108">
    <property type="entry name" value="PROTEIN_KINASE_ST"/>
    <property type="match status" value="1"/>
</dbReference>
<dbReference type="Gene3D" id="1.10.510.10">
    <property type="entry name" value="Transferase(Phosphotransferase) domain 1"/>
    <property type="match status" value="1"/>
</dbReference>
<dbReference type="Proteomes" id="UP000265427">
    <property type="component" value="Unassembled WGS sequence"/>
</dbReference>
<evidence type="ECO:0000256" key="5">
    <source>
        <dbReference type="SAM" id="Phobius"/>
    </source>
</evidence>
<accession>A0A397BIX3</accession>
<keyword evidence="2" id="KW-0863">Zinc-finger</keyword>
<dbReference type="Pfam" id="PF07714">
    <property type="entry name" value="PK_Tyr_Ser-Thr"/>
    <property type="match status" value="1"/>
</dbReference>
<dbReference type="GO" id="GO:0004674">
    <property type="term" value="F:protein serine/threonine kinase activity"/>
    <property type="evidence" value="ECO:0007669"/>
    <property type="project" value="TreeGrafter"/>
</dbReference>
<feature type="region of interest" description="Disordered" evidence="4">
    <location>
        <begin position="476"/>
        <end position="513"/>
    </location>
</feature>
<dbReference type="PANTHER" id="PTHR44329:SF214">
    <property type="entry name" value="PROTEIN KINASE DOMAIN-CONTAINING PROTEIN"/>
    <property type="match status" value="1"/>
</dbReference>
<feature type="domain" description="Protein kinase" evidence="6">
    <location>
        <begin position="540"/>
        <end position="811"/>
    </location>
</feature>
<dbReference type="InterPro" id="IPR000719">
    <property type="entry name" value="Prot_kinase_dom"/>
</dbReference>
<evidence type="ECO:0000313" key="7">
    <source>
        <dbReference type="EMBL" id="RHY18697.1"/>
    </source>
</evidence>
<keyword evidence="5" id="KW-1133">Transmembrane helix</keyword>
<dbReference type="GO" id="GO:0008270">
    <property type="term" value="F:zinc ion binding"/>
    <property type="evidence" value="ECO:0007669"/>
    <property type="project" value="UniProtKB-KW"/>
</dbReference>
<dbReference type="InterPro" id="IPR001245">
    <property type="entry name" value="Ser-Thr/Tyr_kinase_cat_dom"/>
</dbReference>
<reference evidence="7 8" key="1">
    <citation type="submission" date="2018-08" db="EMBL/GenBank/DDBJ databases">
        <title>Aphanomyces genome sequencing and annotation.</title>
        <authorList>
            <person name="Minardi D."/>
            <person name="Oidtmann B."/>
            <person name="Van Der Giezen M."/>
            <person name="Studholme D.J."/>
        </authorList>
    </citation>
    <scope>NUCLEOTIDE SEQUENCE [LARGE SCALE GENOMIC DNA]</scope>
    <source>
        <strain evidence="7 8">Kv</strain>
    </source>
</reference>
<name>A0A397BIX3_APHAT</name>
<dbReference type="PANTHER" id="PTHR44329">
    <property type="entry name" value="SERINE/THREONINE-PROTEIN KINASE TNNI3K-RELATED"/>
    <property type="match status" value="1"/>
</dbReference>
<feature type="compositionally biased region" description="Polar residues" evidence="4">
    <location>
        <begin position="477"/>
        <end position="506"/>
    </location>
</feature>
<dbReference type="Gene3D" id="3.30.60.90">
    <property type="match status" value="2"/>
</dbReference>
<evidence type="ECO:0000313" key="8">
    <source>
        <dbReference type="Proteomes" id="UP000265427"/>
    </source>
</evidence>
<dbReference type="SUPFAM" id="SSF57850">
    <property type="entry name" value="RING/U-box"/>
    <property type="match status" value="3"/>
</dbReference>
<feature type="transmembrane region" description="Helical" evidence="5">
    <location>
        <begin position="432"/>
        <end position="453"/>
    </location>
</feature>
<keyword evidence="1" id="KW-0479">Metal-binding</keyword>
<dbReference type="InterPro" id="IPR036280">
    <property type="entry name" value="Multihaem_cyt_sf"/>
</dbReference>
<dbReference type="Gene3D" id="3.30.200.20">
    <property type="entry name" value="Phosphorylase Kinase, domain 1"/>
    <property type="match status" value="1"/>
</dbReference>
<dbReference type="VEuPathDB" id="FungiDB:H257_13796"/>
<dbReference type="SMART" id="SM00220">
    <property type="entry name" value="S_TKc"/>
    <property type="match status" value="1"/>
</dbReference>
<dbReference type="EMBL" id="QUSZ01003376">
    <property type="protein sequence ID" value="RHY18697.1"/>
    <property type="molecule type" value="Genomic_DNA"/>
</dbReference>
<sequence>MSNTSTAKPGRLDAQCDGCGLFPFTGPLFLSTRVAGFALCKPCASSGVFATSHGPFDVQSADTPALFKANAVCDGCSVPITATGFGSTITFDFDLCPSCHASSKWNVSHGPFRQQQYHSTTVRYDTQCDGCHLFPLSGPIHLSLTDLSGFVLCDQCDRSQRWRASKGPFQAVLPPYSDSQLLFASQCDGCAKLLTGTNYASTTTFNFHLCVGCHDGGVRPENRSYVPMVFLQQQRPQPQQPAVGSKGNCQGCYKAMHSFAYRNQAGFTICFTCENSGKYDMLYGPFMDTDSYQIHQMIYSVHKMKGAMAAATPTPDTASVTMCSQDIVTQTHLILLNEPMYASCYVTTVVDTNINSTLLQGDCSISDCFNLLNQNQVTAASSASLNCYMYDVVTKSAFPNGDLVNLCFTKTTTPTSPLIVKSTVVGSSSGSMVGGAVGGAVALFLLIALGCWCRRRHRNQRDNDRGAAAAFDALSSPMETDSTSGLPKLKNSQKAITNDSSKSGSYPMNDLNSRKDLDVTQTMLADLQLLELHRIPVSSVHLVHVVAEGAFGQVWLGNFMGDRVAVKKLLPRKATTSIAVAQFVAEIKLVAKIQCRYVVAFVGAAWVKPVDMLLVTEFMDRGDLRSVLQANHAATSSTLFAWEDKVECALSIAEGLVYLHSMDPIVIHRDLKSRNVLLDSVRGSKITDFGIARETYDQTLTLNAGTYRWMAPEVVLDGHYTEKADLFSFGVILSELSTELLPYANVRNDRGHPLTDLGLMDGVAKGRILPTFSATCPAWFRQLGLDCLALDPHRRPSATNVSFMLRSHLHTCSSTYPDDEDRRVPGTSSS</sequence>
<dbReference type="InterPro" id="IPR051681">
    <property type="entry name" value="Ser/Thr_Kinases-Pseudokinases"/>
</dbReference>
<dbReference type="Pfam" id="PF00569">
    <property type="entry name" value="ZZ"/>
    <property type="match status" value="1"/>
</dbReference>